<evidence type="ECO:0000256" key="1">
    <source>
        <dbReference type="SAM" id="SignalP"/>
    </source>
</evidence>
<dbReference type="Proteomes" id="UP000266568">
    <property type="component" value="Unassembled WGS sequence"/>
</dbReference>
<protein>
    <submittedName>
        <fullName evidence="2">Uncharacterized protein</fullName>
    </submittedName>
</protein>
<feature type="chain" id="PRO_5017482942" evidence="1">
    <location>
        <begin position="26"/>
        <end position="111"/>
    </location>
</feature>
<keyword evidence="1" id="KW-0732">Signal</keyword>
<dbReference type="OrthoDB" id="7473948at2"/>
<accession>A0A397NNZ3</accession>
<keyword evidence="3" id="KW-1185">Reference proteome</keyword>
<name>A0A397NNZ3_9SPHN</name>
<sequence length="111" mass="11332">MHRLSALFLCLMLALSLGLGSAARATEGDACIEVTAAAELGHVADDADQVPADSEKGYPHHHAGCHGHCVGLPMTTESAASHAAASMPREGFDESPLACGLAHPALRPPIA</sequence>
<feature type="signal peptide" evidence="1">
    <location>
        <begin position="1"/>
        <end position="25"/>
    </location>
</feature>
<gene>
    <name evidence="2" type="ORF">DFR49_3242</name>
</gene>
<evidence type="ECO:0000313" key="3">
    <source>
        <dbReference type="Proteomes" id="UP000266568"/>
    </source>
</evidence>
<reference evidence="2 3" key="1">
    <citation type="submission" date="2018-08" db="EMBL/GenBank/DDBJ databases">
        <title>Genomic Encyclopedia of Type Strains, Phase IV (KMG-IV): sequencing the most valuable type-strain genomes for metagenomic binning, comparative biology and taxonomic classification.</title>
        <authorList>
            <person name="Goeker M."/>
        </authorList>
    </citation>
    <scope>NUCLEOTIDE SEQUENCE [LARGE SCALE GENOMIC DNA]</scope>
    <source>
        <strain evidence="2 3">DSM 25527</strain>
    </source>
</reference>
<dbReference type="EMBL" id="QXDC01000004">
    <property type="protein sequence ID" value="RIA37359.1"/>
    <property type="molecule type" value="Genomic_DNA"/>
</dbReference>
<dbReference type="AlphaFoldDB" id="A0A397NNZ3"/>
<comment type="caution">
    <text evidence="2">The sequence shown here is derived from an EMBL/GenBank/DDBJ whole genome shotgun (WGS) entry which is preliminary data.</text>
</comment>
<proteinExistence type="predicted"/>
<organism evidence="2 3">
    <name type="scientific">Hephaestia caeni</name>
    <dbReference type="NCBI Taxonomy" id="645617"/>
    <lineage>
        <taxon>Bacteria</taxon>
        <taxon>Pseudomonadati</taxon>
        <taxon>Pseudomonadota</taxon>
        <taxon>Alphaproteobacteria</taxon>
        <taxon>Sphingomonadales</taxon>
        <taxon>Sphingomonadaceae</taxon>
        <taxon>Hephaestia</taxon>
    </lineage>
</organism>
<evidence type="ECO:0000313" key="2">
    <source>
        <dbReference type="EMBL" id="RIA37359.1"/>
    </source>
</evidence>
<dbReference type="RefSeq" id="WP_147373716.1">
    <property type="nucleotide sequence ID" value="NZ_QXDC01000004.1"/>
</dbReference>